<evidence type="ECO:0000259" key="8">
    <source>
        <dbReference type="PROSITE" id="PS50880"/>
    </source>
</evidence>
<comment type="caution">
    <text evidence="7">Lacks conserved residue(s) required for the propagation of feature annotation.</text>
</comment>
<gene>
    <name evidence="7" type="primary">recR</name>
    <name evidence="9" type="ORF">COX91_00700</name>
</gene>
<dbReference type="AlphaFoldDB" id="A0A2M7UWT5"/>
<keyword evidence="6 7" id="KW-0234">DNA repair</keyword>
<reference evidence="10" key="1">
    <citation type="submission" date="2017-09" db="EMBL/GenBank/DDBJ databases">
        <title>Depth-based differentiation of microbial function through sediment-hosted aquifers and enrichment of novel symbionts in the deep terrestrial subsurface.</title>
        <authorList>
            <person name="Probst A.J."/>
            <person name="Ladd B."/>
            <person name="Jarett J.K."/>
            <person name="Geller-Mcgrath D.E."/>
            <person name="Sieber C.M.K."/>
            <person name="Emerson J.B."/>
            <person name="Anantharaman K."/>
            <person name="Thomas B.C."/>
            <person name="Malmstrom R."/>
            <person name="Stieglmeier M."/>
            <person name="Klingl A."/>
            <person name="Woyke T."/>
            <person name="Ryan C.M."/>
            <person name="Banfield J.F."/>
        </authorList>
    </citation>
    <scope>NUCLEOTIDE SEQUENCE [LARGE SCALE GENOMIC DNA]</scope>
</reference>
<dbReference type="GO" id="GO:0003677">
    <property type="term" value="F:DNA binding"/>
    <property type="evidence" value="ECO:0007669"/>
    <property type="project" value="UniProtKB-UniRule"/>
</dbReference>
<comment type="caution">
    <text evidence="9">The sequence shown here is derived from an EMBL/GenBank/DDBJ whole genome shotgun (WGS) entry which is preliminary data.</text>
</comment>
<dbReference type="Pfam" id="PF21175">
    <property type="entry name" value="RecR_C"/>
    <property type="match status" value="1"/>
</dbReference>
<organism evidence="9 10">
    <name type="scientific">Candidatus Nealsonbacteria bacterium CG_4_10_14_0_2_um_filter_39_15</name>
    <dbReference type="NCBI Taxonomy" id="1974681"/>
    <lineage>
        <taxon>Bacteria</taxon>
        <taxon>Candidatus Nealsoniibacteriota</taxon>
    </lineage>
</organism>
<protein>
    <recommendedName>
        <fullName evidence="7">Recombination protein RecR</fullName>
    </recommendedName>
</protein>
<dbReference type="Gene3D" id="3.40.1360.10">
    <property type="match status" value="1"/>
</dbReference>
<dbReference type="GO" id="GO:0006310">
    <property type="term" value="P:DNA recombination"/>
    <property type="evidence" value="ECO:0007669"/>
    <property type="project" value="UniProtKB-UniRule"/>
</dbReference>
<dbReference type="SMART" id="SM00493">
    <property type="entry name" value="TOPRIM"/>
    <property type="match status" value="1"/>
</dbReference>
<dbReference type="HAMAP" id="MF_00017">
    <property type="entry name" value="RecR"/>
    <property type="match status" value="1"/>
</dbReference>
<dbReference type="PANTHER" id="PTHR30446">
    <property type="entry name" value="RECOMBINATION PROTEIN RECR"/>
    <property type="match status" value="1"/>
</dbReference>
<dbReference type="EMBL" id="PFPA01000012">
    <property type="protein sequence ID" value="PIZ88335.1"/>
    <property type="molecule type" value="Genomic_DNA"/>
</dbReference>
<evidence type="ECO:0000256" key="3">
    <source>
        <dbReference type="ARBA" id="ARBA00022771"/>
    </source>
</evidence>
<keyword evidence="4 7" id="KW-0862">Zinc</keyword>
<comment type="similarity">
    <text evidence="7">Belongs to the RecR family.</text>
</comment>
<evidence type="ECO:0000256" key="2">
    <source>
        <dbReference type="ARBA" id="ARBA00022763"/>
    </source>
</evidence>
<dbReference type="InterPro" id="IPR000093">
    <property type="entry name" value="DNA_Rcmb_RecR"/>
</dbReference>
<dbReference type="InterPro" id="IPR023627">
    <property type="entry name" value="Rcmb_RecR"/>
</dbReference>
<evidence type="ECO:0000256" key="6">
    <source>
        <dbReference type="ARBA" id="ARBA00023204"/>
    </source>
</evidence>
<dbReference type="InterPro" id="IPR034137">
    <property type="entry name" value="TOPRIM_RecR"/>
</dbReference>
<evidence type="ECO:0000256" key="4">
    <source>
        <dbReference type="ARBA" id="ARBA00022833"/>
    </source>
</evidence>
<name>A0A2M7UWT5_9BACT</name>
<dbReference type="Gene3D" id="1.10.8.420">
    <property type="entry name" value="RecR Domain 1"/>
    <property type="match status" value="1"/>
</dbReference>
<dbReference type="SUPFAM" id="SSF111304">
    <property type="entry name" value="Recombination protein RecR"/>
    <property type="match status" value="1"/>
</dbReference>
<evidence type="ECO:0000256" key="1">
    <source>
        <dbReference type="ARBA" id="ARBA00022723"/>
    </source>
</evidence>
<keyword evidence="2 7" id="KW-0227">DNA damage</keyword>
<feature type="domain" description="Toprim" evidence="8">
    <location>
        <begin position="87"/>
        <end position="182"/>
    </location>
</feature>
<dbReference type="PANTHER" id="PTHR30446:SF0">
    <property type="entry name" value="RECOMBINATION PROTEIN RECR"/>
    <property type="match status" value="1"/>
</dbReference>
<keyword evidence="1 7" id="KW-0479">Metal-binding</keyword>
<dbReference type="InterPro" id="IPR006171">
    <property type="entry name" value="TOPRIM_dom"/>
</dbReference>
<proteinExistence type="inferred from homology"/>
<comment type="function">
    <text evidence="7">May play a role in DNA repair. It seems to be involved in an RecBC-independent recombinational process of DNA repair. It may act with RecF and RecO.</text>
</comment>
<evidence type="ECO:0000256" key="7">
    <source>
        <dbReference type="HAMAP-Rule" id="MF_00017"/>
    </source>
</evidence>
<accession>A0A2M7UWT5</accession>
<sequence>MYPKSIQKLIDLFSKFPTVGPRTAARFVFYLLKLSKEEIGNLISAVAKLKENVKLCKLCFQPFEPSTSSGQEGEFCEICKNPARDKSLLCIVEKESDLVSIEKIKKYNGLYFVLGGTVSTLRKKDVEKLRLDGLKERAKKPEIKEIIIAINPTTEGEATTLYLERLLKSLGKKITRLGRGLPIGAELEYADEETLSSALESRR</sequence>
<dbReference type="GO" id="GO:0008270">
    <property type="term" value="F:zinc ion binding"/>
    <property type="evidence" value="ECO:0007669"/>
    <property type="project" value="UniProtKB-KW"/>
</dbReference>
<keyword evidence="5 7" id="KW-0233">DNA recombination</keyword>
<dbReference type="Pfam" id="PF21176">
    <property type="entry name" value="RecR_HhH"/>
    <property type="match status" value="1"/>
</dbReference>
<dbReference type="NCBIfam" id="TIGR00615">
    <property type="entry name" value="recR"/>
    <property type="match status" value="1"/>
</dbReference>
<dbReference type="GO" id="GO:0006281">
    <property type="term" value="P:DNA repair"/>
    <property type="evidence" value="ECO:0007669"/>
    <property type="project" value="UniProtKB-UniRule"/>
</dbReference>
<evidence type="ECO:0000313" key="10">
    <source>
        <dbReference type="Proteomes" id="UP000230081"/>
    </source>
</evidence>
<dbReference type="Proteomes" id="UP000230081">
    <property type="component" value="Unassembled WGS sequence"/>
</dbReference>
<dbReference type="CDD" id="cd01025">
    <property type="entry name" value="TOPRIM_recR"/>
    <property type="match status" value="1"/>
</dbReference>
<keyword evidence="3 7" id="KW-0863">Zinc-finger</keyword>
<dbReference type="PROSITE" id="PS50880">
    <property type="entry name" value="TOPRIM"/>
    <property type="match status" value="1"/>
</dbReference>
<evidence type="ECO:0000313" key="9">
    <source>
        <dbReference type="EMBL" id="PIZ88335.1"/>
    </source>
</evidence>
<evidence type="ECO:0000256" key="5">
    <source>
        <dbReference type="ARBA" id="ARBA00023172"/>
    </source>
</evidence>
<dbReference type="Pfam" id="PF13662">
    <property type="entry name" value="Toprim_4"/>
    <property type="match status" value="1"/>
</dbReference>